<dbReference type="RefSeq" id="WP_377566838.1">
    <property type="nucleotide sequence ID" value="NZ_JBHTMP010000003.1"/>
</dbReference>
<dbReference type="InterPro" id="IPR045621">
    <property type="entry name" value="BPD_transp_1_N"/>
</dbReference>
<reference evidence="10" key="1">
    <citation type="journal article" date="2019" name="Int. J. Syst. Evol. Microbiol.">
        <title>The Global Catalogue of Microorganisms (GCM) 10K type strain sequencing project: providing services to taxonomists for standard genome sequencing and annotation.</title>
        <authorList>
            <consortium name="The Broad Institute Genomics Platform"/>
            <consortium name="The Broad Institute Genome Sequencing Center for Infectious Disease"/>
            <person name="Wu L."/>
            <person name="Ma J."/>
        </authorList>
    </citation>
    <scope>NUCLEOTIDE SEQUENCE [LARGE SCALE GENOMIC DNA]</scope>
    <source>
        <strain evidence="10">JCM 31037</strain>
    </source>
</reference>
<comment type="subcellular location">
    <subcellularLocation>
        <location evidence="1 7">Cell membrane</location>
        <topology evidence="1 7">Multi-pass membrane protein</topology>
    </subcellularLocation>
</comment>
<evidence type="ECO:0000313" key="10">
    <source>
        <dbReference type="Proteomes" id="UP001597260"/>
    </source>
</evidence>
<feature type="transmembrane region" description="Helical" evidence="7">
    <location>
        <begin position="187"/>
        <end position="206"/>
    </location>
</feature>
<dbReference type="InterPro" id="IPR000515">
    <property type="entry name" value="MetI-like"/>
</dbReference>
<comment type="caution">
    <text evidence="9">The sequence shown here is derived from an EMBL/GenBank/DDBJ whole genome shotgun (WGS) entry which is preliminary data.</text>
</comment>
<dbReference type="PROSITE" id="PS50928">
    <property type="entry name" value="ABC_TM1"/>
    <property type="match status" value="1"/>
</dbReference>
<keyword evidence="2 7" id="KW-0813">Transport</keyword>
<protein>
    <submittedName>
        <fullName evidence="9">ABC transporter permease</fullName>
    </submittedName>
</protein>
<keyword evidence="6 7" id="KW-0472">Membrane</keyword>
<evidence type="ECO:0000313" key="9">
    <source>
        <dbReference type="EMBL" id="MFD1320146.1"/>
    </source>
</evidence>
<evidence type="ECO:0000259" key="8">
    <source>
        <dbReference type="PROSITE" id="PS50928"/>
    </source>
</evidence>
<organism evidence="9 10">
    <name type="scientific">Micromonospora sonneratiae</name>
    <dbReference type="NCBI Taxonomy" id="1184706"/>
    <lineage>
        <taxon>Bacteria</taxon>
        <taxon>Bacillati</taxon>
        <taxon>Actinomycetota</taxon>
        <taxon>Actinomycetes</taxon>
        <taxon>Micromonosporales</taxon>
        <taxon>Micromonosporaceae</taxon>
        <taxon>Micromonospora</taxon>
    </lineage>
</organism>
<dbReference type="Proteomes" id="UP001597260">
    <property type="component" value="Unassembled WGS sequence"/>
</dbReference>
<name>A0ABW3Y6Y1_9ACTN</name>
<dbReference type="CDD" id="cd06261">
    <property type="entry name" value="TM_PBP2"/>
    <property type="match status" value="1"/>
</dbReference>
<dbReference type="InterPro" id="IPR035906">
    <property type="entry name" value="MetI-like_sf"/>
</dbReference>
<feature type="transmembrane region" description="Helical" evidence="7">
    <location>
        <begin position="110"/>
        <end position="132"/>
    </location>
</feature>
<dbReference type="Pfam" id="PF19300">
    <property type="entry name" value="BPD_transp_1_N"/>
    <property type="match status" value="1"/>
</dbReference>
<evidence type="ECO:0000256" key="6">
    <source>
        <dbReference type="ARBA" id="ARBA00023136"/>
    </source>
</evidence>
<accession>A0ABW3Y6Y1</accession>
<dbReference type="SUPFAM" id="SSF161098">
    <property type="entry name" value="MetI-like"/>
    <property type="match status" value="1"/>
</dbReference>
<gene>
    <name evidence="9" type="ORF">ACFQ4H_03480</name>
</gene>
<dbReference type="PANTHER" id="PTHR43163:SF9">
    <property type="entry name" value="ABC TRANSPORTER PERMEASE PROTEIN"/>
    <property type="match status" value="1"/>
</dbReference>
<feature type="transmembrane region" description="Helical" evidence="7">
    <location>
        <begin position="292"/>
        <end position="318"/>
    </location>
</feature>
<evidence type="ECO:0000256" key="3">
    <source>
        <dbReference type="ARBA" id="ARBA00022475"/>
    </source>
</evidence>
<sequence>MFSFLVRRLVGAVAILLVIIAVTFMLFYAVPRDPARLFCGKICTPEMLAHARQSLGLDQPLPTQFWNYLVGLVAGRDIGEVHCAAPCLGYSFTDNRLVLDVLVDRFPATLSLALGAAVLFLIAGTGSGMLAARFRGTWLDKTATGFALVGSSLQIYFIGIVAMYVLVDQWQLLSRPGYTSPLEDPGQWLAGMLLPWIVLAFVYTSTYTRFTRSTMIETLGEDFVRTARAKGLPGRTVFFKYAARGTAAPLATIFGLDLAVLIGGAVITETTFNIPGIGQLAVKSVTNADLPILMGVTLVAAAAMLVANIVVDACYAALDPRVRTR</sequence>
<feature type="transmembrane region" description="Helical" evidence="7">
    <location>
        <begin position="144"/>
        <end position="167"/>
    </location>
</feature>
<evidence type="ECO:0000256" key="2">
    <source>
        <dbReference type="ARBA" id="ARBA00022448"/>
    </source>
</evidence>
<proteinExistence type="inferred from homology"/>
<evidence type="ECO:0000256" key="7">
    <source>
        <dbReference type="RuleBase" id="RU363032"/>
    </source>
</evidence>
<keyword evidence="4 7" id="KW-0812">Transmembrane</keyword>
<keyword evidence="10" id="KW-1185">Reference proteome</keyword>
<dbReference type="EMBL" id="JBHTMP010000003">
    <property type="protein sequence ID" value="MFD1320146.1"/>
    <property type="molecule type" value="Genomic_DNA"/>
</dbReference>
<dbReference type="Pfam" id="PF00528">
    <property type="entry name" value="BPD_transp_1"/>
    <property type="match status" value="1"/>
</dbReference>
<dbReference type="Gene3D" id="1.10.3720.10">
    <property type="entry name" value="MetI-like"/>
    <property type="match status" value="1"/>
</dbReference>
<feature type="transmembrane region" description="Helical" evidence="7">
    <location>
        <begin position="250"/>
        <end position="272"/>
    </location>
</feature>
<evidence type="ECO:0000256" key="5">
    <source>
        <dbReference type="ARBA" id="ARBA00022989"/>
    </source>
</evidence>
<keyword evidence="3" id="KW-1003">Cell membrane</keyword>
<feature type="transmembrane region" description="Helical" evidence="7">
    <location>
        <begin position="9"/>
        <end position="30"/>
    </location>
</feature>
<feature type="domain" description="ABC transmembrane type-1" evidence="8">
    <location>
        <begin position="106"/>
        <end position="311"/>
    </location>
</feature>
<evidence type="ECO:0000256" key="4">
    <source>
        <dbReference type="ARBA" id="ARBA00022692"/>
    </source>
</evidence>
<dbReference type="PANTHER" id="PTHR43163">
    <property type="entry name" value="DIPEPTIDE TRANSPORT SYSTEM PERMEASE PROTEIN DPPB-RELATED"/>
    <property type="match status" value="1"/>
</dbReference>
<keyword evidence="5 7" id="KW-1133">Transmembrane helix</keyword>
<comment type="similarity">
    <text evidence="7">Belongs to the binding-protein-dependent transport system permease family.</text>
</comment>
<evidence type="ECO:0000256" key="1">
    <source>
        <dbReference type="ARBA" id="ARBA00004651"/>
    </source>
</evidence>